<comment type="caution">
    <text evidence="2">The sequence shown here is derived from an EMBL/GenBank/DDBJ whole genome shotgun (WGS) entry which is preliminary data.</text>
</comment>
<dbReference type="Gene3D" id="2.30.30.40">
    <property type="entry name" value="SH3 Domains"/>
    <property type="match status" value="1"/>
</dbReference>
<dbReference type="GO" id="GO:0006935">
    <property type="term" value="P:chemotaxis"/>
    <property type="evidence" value="ECO:0007669"/>
    <property type="project" value="InterPro"/>
</dbReference>
<gene>
    <name evidence="2" type="ORF">S01H1_23001</name>
</gene>
<sequence length="74" mass="8465">MPDFPTGPGKKILDQVHRTQQDQLASETIDFPHQQYLSFLLNEDWYGLSVYHLVEVLPPPKITRVPSVPDHILG</sequence>
<name>X0TKK5_9ZZZZ</name>
<feature type="non-terminal residue" evidence="2">
    <location>
        <position position="74"/>
    </location>
</feature>
<accession>X0TKK5</accession>
<dbReference type="InterPro" id="IPR036061">
    <property type="entry name" value="CheW-like_dom_sf"/>
</dbReference>
<feature type="domain" description="CheW-like" evidence="1">
    <location>
        <begin position="33"/>
        <end position="74"/>
    </location>
</feature>
<dbReference type="Gene3D" id="2.40.50.180">
    <property type="entry name" value="CheA-289, Domain 4"/>
    <property type="match status" value="1"/>
</dbReference>
<evidence type="ECO:0000313" key="2">
    <source>
        <dbReference type="EMBL" id="GAF93784.1"/>
    </source>
</evidence>
<evidence type="ECO:0000259" key="1">
    <source>
        <dbReference type="PROSITE" id="PS50851"/>
    </source>
</evidence>
<proteinExistence type="predicted"/>
<dbReference type="Pfam" id="PF01584">
    <property type="entry name" value="CheW"/>
    <property type="match status" value="1"/>
</dbReference>
<dbReference type="EMBL" id="BARS01013138">
    <property type="protein sequence ID" value="GAF93784.1"/>
    <property type="molecule type" value="Genomic_DNA"/>
</dbReference>
<dbReference type="InterPro" id="IPR002545">
    <property type="entry name" value="CheW-lke_dom"/>
</dbReference>
<reference evidence="2" key="1">
    <citation type="journal article" date="2014" name="Front. Microbiol.">
        <title>High frequency of phylogenetically diverse reductive dehalogenase-homologous genes in deep subseafloor sedimentary metagenomes.</title>
        <authorList>
            <person name="Kawai M."/>
            <person name="Futagami T."/>
            <person name="Toyoda A."/>
            <person name="Takaki Y."/>
            <person name="Nishi S."/>
            <person name="Hori S."/>
            <person name="Arai W."/>
            <person name="Tsubouchi T."/>
            <person name="Morono Y."/>
            <person name="Uchiyama I."/>
            <person name="Ito T."/>
            <person name="Fujiyama A."/>
            <person name="Inagaki F."/>
            <person name="Takami H."/>
        </authorList>
    </citation>
    <scope>NUCLEOTIDE SEQUENCE</scope>
    <source>
        <strain evidence="2">Expedition CK06-06</strain>
    </source>
</reference>
<organism evidence="2">
    <name type="scientific">marine sediment metagenome</name>
    <dbReference type="NCBI Taxonomy" id="412755"/>
    <lineage>
        <taxon>unclassified sequences</taxon>
        <taxon>metagenomes</taxon>
        <taxon>ecological metagenomes</taxon>
    </lineage>
</organism>
<protein>
    <recommendedName>
        <fullName evidence="1">CheW-like domain-containing protein</fullName>
    </recommendedName>
</protein>
<dbReference type="SUPFAM" id="SSF50341">
    <property type="entry name" value="CheW-like"/>
    <property type="match status" value="1"/>
</dbReference>
<dbReference type="GO" id="GO:0007165">
    <property type="term" value="P:signal transduction"/>
    <property type="evidence" value="ECO:0007669"/>
    <property type="project" value="InterPro"/>
</dbReference>
<dbReference type="PROSITE" id="PS50851">
    <property type="entry name" value="CHEW"/>
    <property type="match status" value="1"/>
</dbReference>
<dbReference type="AlphaFoldDB" id="X0TKK5"/>